<feature type="transmembrane region" description="Helical" evidence="1">
    <location>
        <begin position="89"/>
        <end position="107"/>
    </location>
</feature>
<name>A0A7V4XQM5_9BACT</name>
<feature type="transmembrane region" description="Helical" evidence="1">
    <location>
        <begin position="33"/>
        <end position="51"/>
    </location>
</feature>
<dbReference type="EMBL" id="DTKL01000013">
    <property type="protein sequence ID" value="HGY93378.1"/>
    <property type="molecule type" value="Genomic_DNA"/>
</dbReference>
<feature type="transmembrane region" description="Helical" evidence="1">
    <location>
        <begin position="225"/>
        <end position="242"/>
    </location>
</feature>
<gene>
    <name evidence="2" type="ORF">ENW50_01610</name>
</gene>
<feature type="transmembrane region" description="Helical" evidence="1">
    <location>
        <begin position="57"/>
        <end position="77"/>
    </location>
</feature>
<feature type="transmembrane region" description="Helical" evidence="1">
    <location>
        <begin position="465"/>
        <end position="483"/>
    </location>
</feature>
<keyword evidence="1" id="KW-0472">Membrane</keyword>
<dbReference type="AlphaFoldDB" id="A0A7V4XQM5"/>
<organism evidence="2">
    <name type="scientific">Acidobacterium capsulatum</name>
    <dbReference type="NCBI Taxonomy" id="33075"/>
    <lineage>
        <taxon>Bacteria</taxon>
        <taxon>Pseudomonadati</taxon>
        <taxon>Acidobacteriota</taxon>
        <taxon>Terriglobia</taxon>
        <taxon>Terriglobales</taxon>
        <taxon>Acidobacteriaceae</taxon>
        <taxon>Acidobacterium</taxon>
    </lineage>
</organism>
<evidence type="ECO:0000313" key="2">
    <source>
        <dbReference type="EMBL" id="HGY93378.1"/>
    </source>
</evidence>
<feature type="transmembrane region" description="Helical" evidence="1">
    <location>
        <begin position="440"/>
        <end position="459"/>
    </location>
</feature>
<protein>
    <recommendedName>
        <fullName evidence="3">Oligosaccharide repeat unit polymerase</fullName>
    </recommendedName>
</protein>
<sequence length="497" mass="54491">MLWTPNSEADPAAGVRAWQPDHFSARALPASRYVLYFPLTLSAIAVLMWLMPSDGMLGFGCFVATGIGISLLWDFLFRDHLVRLTRVSAMGFLLGYSGGTLNTWLTLPRAGYSLASRAGLMRGELCHGVAATILGCACLLVVGELLEVPVLDITDRIAISPGLKRIALSGIVLVPPIFTAVRLKQGGMTSGTHGGVLAVLLDFLAIPTVILSTIIFLMEKKGSGRLLWGVAVVLLWLLQVNLGRRNLVYAAVITVALARHAGYQWNKLSFRQILVIGIGTTFLFLGFLTYELLRVASYAHKEASYAQQLATAGRWVEEGRAWKIAITSTQQNVEGRTFVVAWFSDLLELSSTMPTAHGRDLFIQTEEAIPKQFIPNKPVIQEEDIASEQFNRNYPDQANSLMTAGVIDFGLAGVMVYPLVVVFCMSYVVRTLKKLMDHEIYVYGFVISLMFSIATEVTLTGFEVAIRNIVIIAIGLYVLLRLPSFRIKAEPGRGGLS</sequence>
<feature type="transmembrane region" description="Helical" evidence="1">
    <location>
        <begin position="127"/>
        <end position="146"/>
    </location>
</feature>
<keyword evidence="1" id="KW-0812">Transmembrane</keyword>
<feature type="transmembrane region" description="Helical" evidence="1">
    <location>
        <begin position="409"/>
        <end position="428"/>
    </location>
</feature>
<evidence type="ECO:0000256" key="1">
    <source>
        <dbReference type="SAM" id="Phobius"/>
    </source>
</evidence>
<feature type="transmembrane region" description="Helical" evidence="1">
    <location>
        <begin position="273"/>
        <end position="293"/>
    </location>
</feature>
<feature type="transmembrane region" description="Helical" evidence="1">
    <location>
        <begin position="195"/>
        <end position="218"/>
    </location>
</feature>
<proteinExistence type="predicted"/>
<comment type="caution">
    <text evidence="2">The sequence shown here is derived from an EMBL/GenBank/DDBJ whole genome shotgun (WGS) entry which is preliminary data.</text>
</comment>
<keyword evidence="1" id="KW-1133">Transmembrane helix</keyword>
<reference evidence="2" key="1">
    <citation type="journal article" date="2020" name="mSystems">
        <title>Genome- and Community-Level Interaction Insights into Carbon Utilization and Element Cycling Functions of Hydrothermarchaeota in Hydrothermal Sediment.</title>
        <authorList>
            <person name="Zhou Z."/>
            <person name="Liu Y."/>
            <person name="Xu W."/>
            <person name="Pan J."/>
            <person name="Luo Z.H."/>
            <person name="Li M."/>
        </authorList>
    </citation>
    <scope>NUCLEOTIDE SEQUENCE [LARGE SCALE GENOMIC DNA]</scope>
    <source>
        <strain evidence="2">SpSt-855</strain>
    </source>
</reference>
<accession>A0A7V4XQM5</accession>
<evidence type="ECO:0008006" key="3">
    <source>
        <dbReference type="Google" id="ProtNLM"/>
    </source>
</evidence>